<evidence type="ECO:0000313" key="6">
    <source>
        <dbReference type="EMBL" id="MBR0666469.1"/>
    </source>
</evidence>
<dbReference type="InterPro" id="IPR000086">
    <property type="entry name" value="NUDIX_hydrolase_dom"/>
</dbReference>
<reference evidence="7" key="1">
    <citation type="journal article" date="2021" name="Syst. Appl. Microbiol.">
        <title>Roseomonas hellenica sp. nov., isolated from roots of wild-growing Alkanna tinctoria.</title>
        <authorList>
            <person name="Rat A."/>
            <person name="Naranjo H.D."/>
            <person name="Lebbe L."/>
            <person name="Cnockaert M."/>
            <person name="Krigas N."/>
            <person name="Grigoriadou K."/>
            <person name="Maloupa E."/>
            <person name="Willems A."/>
        </authorList>
    </citation>
    <scope>NUCLEOTIDE SEQUENCE [LARGE SCALE GENOMIC DNA]</scope>
    <source>
        <strain evidence="7">LMG 31523</strain>
    </source>
</reference>
<dbReference type="SUPFAM" id="SSF55811">
    <property type="entry name" value="Nudix"/>
    <property type="match status" value="1"/>
</dbReference>
<evidence type="ECO:0000259" key="5">
    <source>
        <dbReference type="PROSITE" id="PS51462"/>
    </source>
</evidence>
<dbReference type="Proteomes" id="UP001196870">
    <property type="component" value="Unassembled WGS sequence"/>
</dbReference>
<dbReference type="EMBL" id="JAAGBB010000023">
    <property type="protein sequence ID" value="MBR0666469.1"/>
    <property type="molecule type" value="Genomic_DNA"/>
</dbReference>
<evidence type="ECO:0000256" key="3">
    <source>
        <dbReference type="ARBA" id="ARBA00022801"/>
    </source>
</evidence>
<dbReference type="PANTHER" id="PTHR12629:SF0">
    <property type="entry name" value="DIPHOSPHOINOSITOL-POLYPHOSPHATE DIPHOSPHATASE"/>
    <property type="match status" value="1"/>
</dbReference>
<evidence type="ECO:0000313" key="7">
    <source>
        <dbReference type="Proteomes" id="UP001196870"/>
    </source>
</evidence>
<dbReference type="PROSITE" id="PS51462">
    <property type="entry name" value="NUDIX"/>
    <property type="match status" value="1"/>
</dbReference>
<feature type="domain" description="Nudix hydrolase" evidence="5">
    <location>
        <begin position="8"/>
        <end position="140"/>
    </location>
</feature>
<evidence type="ECO:0000256" key="1">
    <source>
        <dbReference type="ARBA" id="ARBA00001946"/>
    </source>
</evidence>
<sequence length="143" mass="16019">MAKRHADRSGQQYAALPLRGRGGDTRLLLVTSRDTGRWVLPKGWAETGLTGPELAAKEAFEEAGIRGAVAAEPAGAYVYAKRLPRERTMRCTVAVFAMRVDRELKDWPERHQRRRQWFSLKRAAALVSEPELTALLLRLAASH</sequence>
<name>A0ABS5F1N1_9PROT</name>
<gene>
    <name evidence="6" type="ORF">GXW71_19070</name>
</gene>
<keyword evidence="3 6" id="KW-0378">Hydrolase</keyword>
<dbReference type="GO" id="GO:0016787">
    <property type="term" value="F:hydrolase activity"/>
    <property type="evidence" value="ECO:0007669"/>
    <property type="project" value="UniProtKB-KW"/>
</dbReference>
<dbReference type="Gene3D" id="3.90.79.10">
    <property type="entry name" value="Nucleoside Triphosphate Pyrophosphohydrolase"/>
    <property type="match status" value="1"/>
</dbReference>
<organism evidence="6 7">
    <name type="scientific">Plastoroseomonas hellenica</name>
    <dbReference type="NCBI Taxonomy" id="2687306"/>
    <lineage>
        <taxon>Bacteria</taxon>
        <taxon>Pseudomonadati</taxon>
        <taxon>Pseudomonadota</taxon>
        <taxon>Alphaproteobacteria</taxon>
        <taxon>Acetobacterales</taxon>
        <taxon>Acetobacteraceae</taxon>
        <taxon>Plastoroseomonas</taxon>
    </lineage>
</organism>
<accession>A0ABS5F1N1</accession>
<evidence type="ECO:0000256" key="2">
    <source>
        <dbReference type="ARBA" id="ARBA00022723"/>
    </source>
</evidence>
<keyword evidence="7" id="KW-1185">Reference proteome</keyword>
<keyword evidence="4" id="KW-0460">Magnesium</keyword>
<dbReference type="CDD" id="cd04666">
    <property type="entry name" value="NUDIX_DIPP2_like_Nudt4"/>
    <property type="match status" value="1"/>
</dbReference>
<proteinExistence type="predicted"/>
<protein>
    <submittedName>
        <fullName evidence="6">NUDIX hydrolase</fullName>
    </submittedName>
</protein>
<dbReference type="Pfam" id="PF00293">
    <property type="entry name" value="NUDIX"/>
    <property type="match status" value="1"/>
</dbReference>
<keyword evidence="2" id="KW-0479">Metal-binding</keyword>
<dbReference type="InterPro" id="IPR015797">
    <property type="entry name" value="NUDIX_hydrolase-like_dom_sf"/>
</dbReference>
<comment type="caution">
    <text evidence="6">The sequence shown here is derived from an EMBL/GenBank/DDBJ whole genome shotgun (WGS) entry which is preliminary data.</text>
</comment>
<comment type="cofactor">
    <cofactor evidence="1">
        <name>Mg(2+)</name>
        <dbReference type="ChEBI" id="CHEBI:18420"/>
    </cofactor>
</comment>
<evidence type="ECO:0000256" key="4">
    <source>
        <dbReference type="ARBA" id="ARBA00022842"/>
    </source>
</evidence>
<dbReference type="PANTHER" id="PTHR12629">
    <property type="entry name" value="DIPHOSPHOINOSITOL POLYPHOSPHATE PHOSPHOHYDROLASE"/>
    <property type="match status" value="1"/>
</dbReference>
<dbReference type="InterPro" id="IPR047198">
    <property type="entry name" value="DDP-like_NUDIX"/>
</dbReference>